<reference evidence="12" key="2">
    <citation type="submission" date="2023-06" db="EMBL/GenBank/DDBJ databases">
        <authorList>
            <consortium name="Lawrence Berkeley National Laboratory"/>
            <person name="Haridas S."/>
            <person name="Hensen N."/>
            <person name="Bonometti L."/>
            <person name="Westerberg I."/>
            <person name="Brannstrom I.O."/>
            <person name="Guillou S."/>
            <person name="Cros-Aarteil S."/>
            <person name="Calhoun S."/>
            <person name="Kuo A."/>
            <person name="Mondo S."/>
            <person name="Pangilinan J."/>
            <person name="Riley R."/>
            <person name="Labutti K."/>
            <person name="Andreopoulos B."/>
            <person name="Lipzen A."/>
            <person name="Chen C."/>
            <person name="Yanf M."/>
            <person name="Daum C."/>
            <person name="Ng V."/>
            <person name="Clum A."/>
            <person name="Steindorff A."/>
            <person name="Ohm R."/>
            <person name="Martin F."/>
            <person name="Silar P."/>
            <person name="Natvig D."/>
            <person name="Lalanne C."/>
            <person name="Gautier V."/>
            <person name="Ament-Velasquez S.L."/>
            <person name="Kruys A."/>
            <person name="Hutchinson M.I."/>
            <person name="Powell A.J."/>
            <person name="Barry K."/>
            <person name="Miller A.N."/>
            <person name="Grigoriev I.V."/>
            <person name="Debuchy R."/>
            <person name="Gladieux P."/>
            <person name="Thoren M.H."/>
            <person name="Johannesson H."/>
        </authorList>
    </citation>
    <scope>NUCLEOTIDE SEQUENCE</scope>
    <source>
        <strain evidence="12">CBS 955.72</strain>
    </source>
</reference>
<dbReference type="GO" id="GO:0017001">
    <property type="term" value="P:antibiotic catabolic process"/>
    <property type="evidence" value="ECO:0007669"/>
    <property type="project" value="InterPro"/>
</dbReference>
<comment type="subcellular location">
    <subcellularLocation>
        <location evidence="2">Periplasm</location>
    </subcellularLocation>
</comment>
<proteinExistence type="predicted"/>
<evidence type="ECO:0000256" key="4">
    <source>
        <dbReference type="ARBA" id="ARBA00022723"/>
    </source>
</evidence>
<dbReference type="EMBL" id="JAUIQD010000007">
    <property type="protein sequence ID" value="KAK3344526.1"/>
    <property type="molecule type" value="Genomic_DNA"/>
</dbReference>
<dbReference type="GO" id="GO:0046677">
    <property type="term" value="P:response to antibiotic"/>
    <property type="evidence" value="ECO:0007669"/>
    <property type="project" value="UniProtKB-KW"/>
</dbReference>
<dbReference type="AlphaFoldDB" id="A0AAJ0HA09"/>
<accession>A0AAJ0HA09</accession>
<sequence length="385" mass="42109">MSLLYLGASPELPSSRNRSPGLSLIKKPRDAMKSLSSVVVSLFFWANTTTACTGFAGLHDHFLPINGTLAVENQIPLNAAGYGVSDFGHGAYMVTDGAYQTLVLVSTTGVVVVDAPPTTGHKLQWAIGNLTTTPVRWFIYSHSHSDHAGGAYLFANQSHPKVTTISHENTASQLATARDPHRPVPQVTFKDRYTLVAGNQTLELFFPGIGHDLGNIIIFAPKQKVLMMVDQIYAGWVPFWNLAASVYVPGWIQAHDQLLAYDFDVYLGGHMGGPANRTAVKVQREYVHDLYDNCAEALIKSGNPENPTVDIAAISKEVLTNNPYNIWAQFAVYLDAVADLCYNKTSDKWLGKLAAQDIFGFSHARTMVSSLRLDYDILGPNDVQP</sequence>
<keyword evidence="5" id="KW-0732">Signal</keyword>
<protein>
    <submittedName>
        <fullName evidence="12">Beta-lactamase-like protein</fullName>
    </submittedName>
</protein>
<reference evidence="12" key="1">
    <citation type="journal article" date="2023" name="Mol. Phylogenet. Evol.">
        <title>Genome-scale phylogeny and comparative genomics of the fungal order Sordariales.</title>
        <authorList>
            <person name="Hensen N."/>
            <person name="Bonometti L."/>
            <person name="Westerberg I."/>
            <person name="Brannstrom I.O."/>
            <person name="Guillou S."/>
            <person name="Cros-Aarteil S."/>
            <person name="Calhoun S."/>
            <person name="Haridas S."/>
            <person name="Kuo A."/>
            <person name="Mondo S."/>
            <person name="Pangilinan J."/>
            <person name="Riley R."/>
            <person name="LaButti K."/>
            <person name="Andreopoulos B."/>
            <person name="Lipzen A."/>
            <person name="Chen C."/>
            <person name="Yan M."/>
            <person name="Daum C."/>
            <person name="Ng V."/>
            <person name="Clum A."/>
            <person name="Steindorff A."/>
            <person name="Ohm R.A."/>
            <person name="Martin F."/>
            <person name="Silar P."/>
            <person name="Natvig D.O."/>
            <person name="Lalanne C."/>
            <person name="Gautier V."/>
            <person name="Ament-Velasquez S.L."/>
            <person name="Kruys A."/>
            <person name="Hutchinson M.I."/>
            <person name="Powell A.J."/>
            <person name="Barry K."/>
            <person name="Miller A.N."/>
            <person name="Grigoriev I.V."/>
            <person name="Debuchy R."/>
            <person name="Gladieux P."/>
            <person name="Hiltunen Thoren M."/>
            <person name="Johannesson H."/>
        </authorList>
    </citation>
    <scope>NUCLEOTIDE SEQUENCE</scope>
    <source>
        <strain evidence="12">CBS 955.72</strain>
    </source>
</reference>
<dbReference type="InterPro" id="IPR050855">
    <property type="entry name" value="NDM-1-like"/>
</dbReference>
<dbReference type="GO" id="GO:0008800">
    <property type="term" value="F:beta-lactamase activity"/>
    <property type="evidence" value="ECO:0007669"/>
    <property type="project" value="UniProtKB-EC"/>
</dbReference>
<evidence type="ECO:0000313" key="12">
    <source>
        <dbReference type="EMBL" id="KAK3344526.1"/>
    </source>
</evidence>
<keyword evidence="6" id="KW-0574">Periplasm</keyword>
<gene>
    <name evidence="12" type="ORF">B0T25DRAFT_557240</name>
</gene>
<name>A0AAJ0HA09_9PEZI</name>
<evidence type="ECO:0000256" key="1">
    <source>
        <dbReference type="ARBA" id="ARBA00001947"/>
    </source>
</evidence>
<evidence type="ECO:0000256" key="5">
    <source>
        <dbReference type="ARBA" id="ARBA00022729"/>
    </source>
</evidence>
<keyword evidence="9" id="KW-0046">Antibiotic resistance</keyword>
<dbReference type="Gene3D" id="3.60.15.10">
    <property type="entry name" value="Ribonuclease Z/Hydroxyacylglutathione hydrolase-like"/>
    <property type="match status" value="1"/>
</dbReference>
<dbReference type="SMART" id="SM00849">
    <property type="entry name" value="Lactamase_B"/>
    <property type="match status" value="1"/>
</dbReference>
<feature type="region of interest" description="Disordered" evidence="10">
    <location>
        <begin position="1"/>
        <end position="23"/>
    </location>
</feature>
<evidence type="ECO:0000256" key="3">
    <source>
        <dbReference type="ARBA" id="ARBA00011245"/>
    </source>
</evidence>
<evidence type="ECO:0000256" key="7">
    <source>
        <dbReference type="ARBA" id="ARBA00022801"/>
    </source>
</evidence>
<dbReference type="Pfam" id="PF00753">
    <property type="entry name" value="Lactamase_B"/>
    <property type="match status" value="1"/>
</dbReference>
<keyword evidence="4" id="KW-0479">Metal-binding</keyword>
<evidence type="ECO:0000256" key="6">
    <source>
        <dbReference type="ARBA" id="ARBA00022764"/>
    </source>
</evidence>
<dbReference type="Proteomes" id="UP001275084">
    <property type="component" value="Unassembled WGS sequence"/>
</dbReference>
<dbReference type="PANTHER" id="PTHR42951:SF4">
    <property type="entry name" value="ACYL-COENZYME A THIOESTERASE MBLAC2"/>
    <property type="match status" value="1"/>
</dbReference>
<dbReference type="CDD" id="cd16276">
    <property type="entry name" value="metallo-hydrolase-like_MBL-fold"/>
    <property type="match status" value="1"/>
</dbReference>
<dbReference type="PROSITE" id="PS00743">
    <property type="entry name" value="BETA_LACTAMASE_B_1"/>
    <property type="match status" value="1"/>
</dbReference>
<dbReference type="InterPro" id="IPR001018">
    <property type="entry name" value="Beta-lactamase_class-B_CS"/>
</dbReference>
<dbReference type="GO" id="GO:0042597">
    <property type="term" value="C:periplasmic space"/>
    <property type="evidence" value="ECO:0007669"/>
    <property type="project" value="UniProtKB-SubCell"/>
</dbReference>
<evidence type="ECO:0000256" key="8">
    <source>
        <dbReference type="ARBA" id="ARBA00022833"/>
    </source>
</evidence>
<dbReference type="GO" id="GO:0008270">
    <property type="term" value="F:zinc ion binding"/>
    <property type="evidence" value="ECO:0007669"/>
    <property type="project" value="InterPro"/>
</dbReference>
<keyword evidence="7" id="KW-0378">Hydrolase</keyword>
<dbReference type="SUPFAM" id="SSF56281">
    <property type="entry name" value="Metallo-hydrolase/oxidoreductase"/>
    <property type="match status" value="1"/>
</dbReference>
<evidence type="ECO:0000313" key="13">
    <source>
        <dbReference type="Proteomes" id="UP001275084"/>
    </source>
</evidence>
<dbReference type="PANTHER" id="PTHR42951">
    <property type="entry name" value="METALLO-BETA-LACTAMASE DOMAIN-CONTAINING"/>
    <property type="match status" value="1"/>
</dbReference>
<keyword evidence="8" id="KW-0862">Zinc</keyword>
<evidence type="ECO:0000259" key="11">
    <source>
        <dbReference type="SMART" id="SM00849"/>
    </source>
</evidence>
<evidence type="ECO:0000256" key="2">
    <source>
        <dbReference type="ARBA" id="ARBA00004418"/>
    </source>
</evidence>
<keyword evidence="13" id="KW-1185">Reference proteome</keyword>
<evidence type="ECO:0000256" key="9">
    <source>
        <dbReference type="ARBA" id="ARBA00023251"/>
    </source>
</evidence>
<feature type="domain" description="Metallo-beta-lactamase" evidence="11">
    <location>
        <begin position="97"/>
        <end position="270"/>
    </location>
</feature>
<organism evidence="12 13">
    <name type="scientific">Lasiosphaeria hispida</name>
    <dbReference type="NCBI Taxonomy" id="260671"/>
    <lineage>
        <taxon>Eukaryota</taxon>
        <taxon>Fungi</taxon>
        <taxon>Dikarya</taxon>
        <taxon>Ascomycota</taxon>
        <taxon>Pezizomycotina</taxon>
        <taxon>Sordariomycetes</taxon>
        <taxon>Sordariomycetidae</taxon>
        <taxon>Sordariales</taxon>
        <taxon>Lasiosphaeriaceae</taxon>
        <taxon>Lasiosphaeria</taxon>
    </lineage>
</organism>
<dbReference type="InterPro" id="IPR001279">
    <property type="entry name" value="Metallo-B-lactamas"/>
</dbReference>
<comment type="cofactor">
    <cofactor evidence="1">
        <name>Zn(2+)</name>
        <dbReference type="ChEBI" id="CHEBI:29105"/>
    </cofactor>
</comment>
<evidence type="ECO:0000256" key="10">
    <source>
        <dbReference type="SAM" id="MobiDB-lite"/>
    </source>
</evidence>
<comment type="subunit">
    <text evidence="3">Monomer.</text>
</comment>
<comment type="caution">
    <text evidence="12">The sequence shown here is derived from an EMBL/GenBank/DDBJ whole genome shotgun (WGS) entry which is preliminary data.</text>
</comment>
<dbReference type="InterPro" id="IPR036866">
    <property type="entry name" value="RibonucZ/Hydroxyglut_hydro"/>
</dbReference>